<evidence type="ECO:0000313" key="6">
    <source>
        <dbReference type="EMBL" id="MBB3043024.1"/>
    </source>
</evidence>
<dbReference type="InterPro" id="IPR013384">
    <property type="entry name" value="Flagell_FlgL"/>
</dbReference>
<dbReference type="RefSeq" id="WP_183592923.1">
    <property type="nucleotide sequence ID" value="NZ_JACHWR010000002.1"/>
</dbReference>
<dbReference type="SUPFAM" id="SSF64518">
    <property type="entry name" value="Phase 1 flagellin"/>
    <property type="match status" value="1"/>
</dbReference>
<dbReference type="Pfam" id="PF00669">
    <property type="entry name" value="Flagellin_N"/>
    <property type="match status" value="1"/>
</dbReference>
<keyword evidence="7" id="KW-1185">Reference proteome</keyword>
<sequence>MTLVRTTQNMLSRQSFTGMQAAMARVAKAQEQLSTGRLINRPSDDPTGATTAMRIRSSLASEKQFVRNADSAVGWLDQTDGTLSTIGNQLSRARDIALQGANTGAMGPEARLALATEVDQIREGLITSANTQYLDRPIFGGITAGQKAYHPDGTLADPDAVNLGSAGGVHRTIADGVRMRIDLEGPQVFGGSPDSVFDHLAALSAALKSADSVGIEAAIDRLKVDADRVTNAQSEIGARTVRVERARDVATDAHLTLTNALSEVENVDLARATVDLGLQEVAYQAALGATARVLQPSLLDFLR</sequence>
<feature type="domain" description="Flagellin N-terminal" evidence="4">
    <location>
        <begin position="9"/>
        <end position="134"/>
    </location>
</feature>
<reference evidence="6 7" key="1">
    <citation type="submission" date="2020-08" db="EMBL/GenBank/DDBJ databases">
        <title>Sequencing the genomes of 1000 actinobacteria strains.</title>
        <authorList>
            <person name="Klenk H.-P."/>
        </authorList>
    </citation>
    <scope>NUCLEOTIDE SEQUENCE [LARGE SCALE GENOMIC DNA]</scope>
    <source>
        <strain evidence="6 7">DSM 105498</strain>
    </source>
</reference>
<organism evidence="6 7">
    <name type="scientific">Nocardioides soli</name>
    <dbReference type="NCBI Taxonomy" id="1036020"/>
    <lineage>
        <taxon>Bacteria</taxon>
        <taxon>Bacillati</taxon>
        <taxon>Actinomycetota</taxon>
        <taxon>Actinomycetes</taxon>
        <taxon>Propionibacteriales</taxon>
        <taxon>Nocardioidaceae</taxon>
        <taxon>Nocardioides</taxon>
    </lineage>
</organism>
<dbReference type="PANTHER" id="PTHR42792">
    <property type="entry name" value="FLAGELLIN"/>
    <property type="match status" value="1"/>
</dbReference>
<dbReference type="GO" id="GO:0009424">
    <property type="term" value="C:bacterial-type flagellum hook"/>
    <property type="evidence" value="ECO:0007669"/>
    <property type="project" value="InterPro"/>
</dbReference>
<dbReference type="GO" id="GO:0005198">
    <property type="term" value="F:structural molecule activity"/>
    <property type="evidence" value="ECO:0007669"/>
    <property type="project" value="InterPro"/>
</dbReference>
<dbReference type="Gene3D" id="1.20.1330.10">
    <property type="entry name" value="f41 fragment of flagellin, N-terminal domain"/>
    <property type="match status" value="1"/>
</dbReference>
<keyword evidence="6" id="KW-0969">Cilium</keyword>
<accession>A0A7W4Z156</accession>
<gene>
    <name evidence="6" type="ORF">FHU40_002842</name>
</gene>
<evidence type="ECO:0000259" key="4">
    <source>
        <dbReference type="Pfam" id="PF00669"/>
    </source>
</evidence>
<evidence type="ECO:0000256" key="3">
    <source>
        <dbReference type="ARBA" id="ARBA00023143"/>
    </source>
</evidence>
<keyword evidence="6" id="KW-0966">Cell projection</keyword>
<dbReference type="Pfam" id="PF00700">
    <property type="entry name" value="Flagellin_C"/>
    <property type="match status" value="1"/>
</dbReference>
<feature type="domain" description="Flagellin C-terminal" evidence="5">
    <location>
        <begin position="228"/>
        <end position="302"/>
    </location>
</feature>
<protein>
    <submittedName>
        <fullName evidence="6">Flagellar hook-associated protein 3 FlgL</fullName>
    </submittedName>
</protein>
<comment type="similarity">
    <text evidence="2">Belongs to the bacterial flagellin family.</text>
</comment>
<dbReference type="Proteomes" id="UP000589626">
    <property type="component" value="Unassembled WGS sequence"/>
</dbReference>
<dbReference type="EMBL" id="JACHWR010000002">
    <property type="protein sequence ID" value="MBB3043024.1"/>
    <property type="molecule type" value="Genomic_DNA"/>
</dbReference>
<evidence type="ECO:0000259" key="5">
    <source>
        <dbReference type="Pfam" id="PF00700"/>
    </source>
</evidence>
<comment type="caution">
    <text evidence="6">The sequence shown here is derived from an EMBL/GenBank/DDBJ whole genome shotgun (WGS) entry which is preliminary data.</text>
</comment>
<keyword evidence="3" id="KW-0975">Bacterial flagellum</keyword>
<evidence type="ECO:0000313" key="7">
    <source>
        <dbReference type="Proteomes" id="UP000589626"/>
    </source>
</evidence>
<dbReference type="InterPro" id="IPR001029">
    <property type="entry name" value="Flagellin_N"/>
</dbReference>
<evidence type="ECO:0000256" key="1">
    <source>
        <dbReference type="ARBA" id="ARBA00004365"/>
    </source>
</evidence>
<name>A0A7W4Z156_9ACTN</name>
<dbReference type="InterPro" id="IPR001492">
    <property type="entry name" value="Flagellin"/>
</dbReference>
<proteinExistence type="inferred from homology"/>
<dbReference type="GO" id="GO:0071973">
    <property type="term" value="P:bacterial-type flagellum-dependent cell motility"/>
    <property type="evidence" value="ECO:0007669"/>
    <property type="project" value="InterPro"/>
</dbReference>
<keyword evidence="6" id="KW-0282">Flagellum</keyword>
<evidence type="ECO:0000256" key="2">
    <source>
        <dbReference type="ARBA" id="ARBA00005709"/>
    </source>
</evidence>
<dbReference type="PANTHER" id="PTHR42792:SF1">
    <property type="entry name" value="FLAGELLAR HOOK-ASSOCIATED PROTEIN 3"/>
    <property type="match status" value="1"/>
</dbReference>
<dbReference type="InterPro" id="IPR046358">
    <property type="entry name" value="Flagellin_C"/>
</dbReference>
<dbReference type="AlphaFoldDB" id="A0A7W4Z156"/>
<comment type="subcellular location">
    <subcellularLocation>
        <location evidence="1">Bacterial flagellum</location>
    </subcellularLocation>
</comment>
<dbReference type="NCBIfam" id="TIGR02550">
    <property type="entry name" value="flagell_flgL"/>
    <property type="match status" value="1"/>
</dbReference>